<dbReference type="PANTHER" id="PTHR34137">
    <property type="entry name" value="EXODEOXYRIBONUCLEASE 7 SMALL SUBUNIT"/>
    <property type="match status" value="1"/>
</dbReference>
<dbReference type="EMBL" id="DTKJ01000074">
    <property type="protein sequence ID" value="HGZ12670.1"/>
    <property type="molecule type" value="Genomic_DNA"/>
</dbReference>
<name>A0A7C5AMV8_9BACT</name>
<keyword evidence="3 6" id="KW-0540">Nuclease</keyword>
<dbReference type="GO" id="GO:0008855">
    <property type="term" value="F:exodeoxyribonuclease VII activity"/>
    <property type="evidence" value="ECO:0007669"/>
    <property type="project" value="UniProtKB-UniRule"/>
</dbReference>
<evidence type="ECO:0000256" key="4">
    <source>
        <dbReference type="ARBA" id="ARBA00022801"/>
    </source>
</evidence>
<evidence type="ECO:0000256" key="1">
    <source>
        <dbReference type="ARBA" id="ARBA00009998"/>
    </source>
</evidence>
<comment type="catalytic activity">
    <reaction evidence="6">
        <text>Exonucleolytic cleavage in either 5'- to 3'- or 3'- to 5'-direction to yield nucleoside 5'-phosphates.</text>
        <dbReference type="EC" id="3.1.11.6"/>
    </reaction>
</comment>
<proteinExistence type="inferred from homology"/>
<evidence type="ECO:0000256" key="3">
    <source>
        <dbReference type="ARBA" id="ARBA00022722"/>
    </source>
</evidence>
<comment type="caution">
    <text evidence="7">The sequence shown here is derived from an EMBL/GenBank/DDBJ whole genome shotgun (WGS) entry which is preliminary data.</text>
</comment>
<dbReference type="InterPro" id="IPR037004">
    <property type="entry name" value="Exonuc_VII_ssu_sf"/>
</dbReference>
<evidence type="ECO:0000313" key="7">
    <source>
        <dbReference type="EMBL" id="HGZ12670.1"/>
    </source>
</evidence>
<sequence>MAKKDTNQQISFEEALKRLEEVLDSLEHGNLTLEEAVQAFEEGVKLVRFCHAKLDEVERRVELLLKDEDGRFFTRPFPEEEGEGGS</sequence>
<keyword evidence="5 6" id="KW-0269">Exonuclease</keyword>
<comment type="subcellular location">
    <subcellularLocation>
        <location evidence="6">Cytoplasm</location>
    </subcellularLocation>
</comment>
<dbReference type="HAMAP" id="MF_00337">
    <property type="entry name" value="Exonuc_7_S"/>
    <property type="match status" value="1"/>
</dbReference>
<evidence type="ECO:0000256" key="6">
    <source>
        <dbReference type="HAMAP-Rule" id="MF_00337"/>
    </source>
</evidence>
<dbReference type="PANTHER" id="PTHR34137:SF1">
    <property type="entry name" value="EXODEOXYRIBONUCLEASE 7 SMALL SUBUNIT"/>
    <property type="match status" value="1"/>
</dbReference>
<dbReference type="GO" id="GO:0009318">
    <property type="term" value="C:exodeoxyribonuclease VII complex"/>
    <property type="evidence" value="ECO:0007669"/>
    <property type="project" value="UniProtKB-UniRule"/>
</dbReference>
<keyword evidence="2 6" id="KW-0963">Cytoplasm</keyword>
<dbReference type="SUPFAM" id="SSF116842">
    <property type="entry name" value="XseB-like"/>
    <property type="match status" value="1"/>
</dbReference>
<dbReference type="Pfam" id="PF02609">
    <property type="entry name" value="Exonuc_VII_S"/>
    <property type="match status" value="1"/>
</dbReference>
<reference evidence="7" key="1">
    <citation type="journal article" date="2020" name="mSystems">
        <title>Genome- and Community-Level Interaction Insights into Carbon Utilization and Element Cycling Functions of Hydrothermarchaeota in Hydrothermal Sediment.</title>
        <authorList>
            <person name="Zhou Z."/>
            <person name="Liu Y."/>
            <person name="Xu W."/>
            <person name="Pan J."/>
            <person name="Luo Z.H."/>
            <person name="Li M."/>
        </authorList>
    </citation>
    <scope>NUCLEOTIDE SEQUENCE [LARGE SCALE GENOMIC DNA]</scope>
    <source>
        <strain evidence="7">SpSt-853</strain>
    </source>
</reference>
<dbReference type="GO" id="GO:0005829">
    <property type="term" value="C:cytosol"/>
    <property type="evidence" value="ECO:0007669"/>
    <property type="project" value="TreeGrafter"/>
</dbReference>
<gene>
    <name evidence="6" type="primary">xseB</name>
    <name evidence="7" type="ORF">ENW48_10735</name>
</gene>
<dbReference type="EC" id="3.1.11.6" evidence="6"/>
<dbReference type="NCBIfam" id="TIGR01280">
    <property type="entry name" value="xseB"/>
    <property type="match status" value="1"/>
</dbReference>
<evidence type="ECO:0000256" key="2">
    <source>
        <dbReference type="ARBA" id="ARBA00022490"/>
    </source>
</evidence>
<evidence type="ECO:0000256" key="5">
    <source>
        <dbReference type="ARBA" id="ARBA00022839"/>
    </source>
</evidence>
<comment type="subunit">
    <text evidence="6">Heterooligomer composed of large and small subunits.</text>
</comment>
<organism evidence="7">
    <name type="scientific">Desulfobacca acetoxidans</name>
    <dbReference type="NCBI Taxonomy" id="60893"/>
    <lineage>
        <taxon>Bacteria</taxon>
        <taxon>Pseudomonadati</taxon>
        <taxon>Thermodesulfobacteriota</taxon>
        <taxon>Desulfobaccia</taxon>
        <taxon>Desulfobaccales</taxon>
        <taxon>Desulfobaccaceae</taxon>
        <taxon>Desulfobacca</taxon>
    </lineage>
</organism>
<dbReference type="GO" id="GO:0006308">
    <property type="term" value="P:DNA catabolic process"/>
    <property type="evidence" value="ECO:0007669"/>
    <property type="project" value="UniProtKB-UniRule"/>
</dbReference>
<comment type="function">
    <text evidence="6">Bidirectionally degrades single-stranded DNA into large acid-insoluble oligonucleotides, which are then degraded further into small acid-soluble oligonucleotides.</text>
</comment>
<comment type="similarity">
    <text evidence="1 6">Belongs to the XseB family.</text>
</comment>
<accession>A0A7C5AMV8</accession>
<dbReference type="NCBIfam" id="NF002140">
    <property type="entry name" value="PRK00977.1-4"/>
    <property type="match status" value="1"/>
</dbReference>
<dbReference type="Gene3D" id="1.10.287.1040">
    <property type="entry name" value="Exonuclease VII, small subunit"/>
    <property type="match status" value="1"/>
</dbReference>
<protein>
    <recommendedName>
        <fullName evidence="6">Exodeoxyribonuclease 7 small subunit</fullName>
        <ecNumber evidence="6">3.1.11.6</ecNumber>
    </recommendedName>
    <alternativeName>
        <fullName evidence="6">Exodeoxyribonuclease VII small subunit</fullName>
        <shortName evidence="6">Exonuclease VII small subunit</shortName>
    </alternativeName>
</protein>
<dbReference type="AlphaFoldDB" id="A0A7C5AMV8"/>
<dbReference type="InterPro" id="IPR003761">
    <property type="entry name" value="Exonuc_VII_S"/>
</dbReference>
<keyword evidence="4 6" id="KW-0378">Hydrolase</keyword>